<reference evidence="1 2" key="1">
    <citation type="submission" date="2014-11" db="EMBL/GenBank/DDBJ databases">
        <authorList>
            <person name="Zhu J."/>
            <person name="Qi W."/>
            <person name="Song R."/>
        </authorList>
    </citation>
    <scope>NUCLEOTIDE SEQUENCE [LARGE SCALE GENOMIC DNA]</scope>
</reference>
<dbReference type="OrthoDB" id="16464at2759"/>
<dbReference type="EMBL" id="CDMY01000130">
    <property type="protein sequence ID" value="CEL93066.1"/>
    <property type="molecule type" value="Genomic_DNA"/>
</dbReference>
<dbReference type="InParanoid" id="A0A0G4ECN3"/>
<dbReference type="VEuPathDB" id="CryptoDB:Vbra_3645"/>
<dbReference type="AlphaFoldDB" id="A0A0G4ECN3"/>
<name>A0A0G4ECN3_VITBC</name>
<organism evidence="1 2">
    <name type="scientific">Vitrella brassicaformis (strain CCMP3155)</name>
    <dbReference type="NCBI Taxonomy" id="1169540"/>
    <lineage>
        <taxon>Eukaryota</taxon>
        <taxon>Sar</taxon>
        <taxon>Alveolata</taxon>
        <taxon>Colpodellida</taxon>
        <taxon>Vitrellaceae</taxon>
        <taxon>Vitrella</taxon>
    </lineage>
</organism>
<evidence type="ECO:0000313" key="2">
    <source>
        <dbReference type="Proteomes" id="UP000041254"/>
    </source>
</evidence>
<dbReference type="Proteomes" id="UP000041254">
    <property type="component" value="Unassembled WGS sequence"/>
</dbReference>
<keyword evidence="2" id="KW-1185">Reference proteome</keyword>
<evidence type="ECO:0000313" key="1">
    <source>
        <dbReference type="EMBL" id="CEL93066.1"/>
    </source>
</evidence>
<gene>
    <name evidence="1" type="ORF">Vbra_3645</name>
</gene>
<sequence>MTRMTLSLWSCAACKGLIDITAKKRQANGAKWKWTAVADFSAFSPLDIDCSLWALEGCFQLYVFISSDSVYEVCDTQRWSGRSHVCEDDLSGQPMMRSDAMERTDMDIGDWRARSGCRDGCAMGTAGEQTTRHGHMTTHIACGPIGSGCSAGALSRYTCPSTTSSKGCPLHTAPSEAAPINAAAMGPSGLRDIRCGLRRGHGHQRIPRASAGCTDKDASPRFRVIYNENDTGYTCLLPSVERLQPLDVSKVTAAMKSLDMGLTLTPVSEVIRAICK</sequence>
<proteinExistence type="predicted"/>
<protein>
    <submittedName>
        <fullName evidence="1">Uncharacterized protein</fullName>
    </submittedName>
</protein>
<accession>A0A0G4ECN3</accession>